<dbReference type="Pfam" id="PF13442">
    <property type="entry name" value="Cytochrome_CBB3"/>
    <property type="match status" value="1"/>
</dbReference>
<comment type="caution">
    <text evidence="6">The sequence shown here is derived from an EMBL/GenBank/DDBJ whole genome shotgun (WGS) entry which is preliminary data.</text>
</comment>
<reference evidence="7" key="1">
    <citation type="journal article" date="2019" name="Int. J. Syst. Evol. Microbiol.">
        <title>The Global Catalogue of Microorganisms (GCM) 10K type strain sequencing project: providing services to taxonomists for standard genome sequencing and annotation.</title>
        <authorList>
            <consortium name="The Broad Institute Genomics Platform"/>
            <consortium name="The Broad Institute Genome Sequencing Center for Infectious Disease"/>
            <person name="Wu L."/>
            <person name="Ma J."/>
        </authorList>
    </citation>
    <scope>NUCLEOTIDE SEQUENCE [LARGE SCALE GENOMIC DNA]</scope>
    <source>
        <strain evidence="7">JCM 31920</strain>
    </source>
</reference>
<evidence type="ECO:0000256" key="2">
    <source>
        <dbReference type="ARBA" id="ARBA00022723"/>
    </source>
</evidence>
<dbReference type="InterPro" id="IPR036909">
    <property type="entry name" value="Cyt_c-like_dom_sf"/>
</dbReference>
<dbReference type="EMBL" id="BAABEY010000036">
    <property type="protein sequence ID" value="GAA4446725.1"/>
    <property type="molecule type" value="Genomic_DNA"/>
</dbReference>
<dbReference type="PANTHER" id="PTHR19328:SF13">
    <property type="entry name" value="HIPL1 PROTEIN"/>
    <property type="match status" value="1"/>
</dbReference>
<dbReference type="PANTHER" id="PTHR19328">
    <property type="entry name" value="HEDGEHOG-INTERACTING PROTEIN"/>
    <property type="match status" value="1"/>
</dbReference>
<keyword evidence="2 4" id="KW-0479">Metal-binding</keyword>
<evidence type="ECO:0000313" key="6">
    <source>
        <dbReference type="EMBL" id="GAA4446725.1"/>
    </source>
</evidence>
<feature type="domain" description="Cytochrome c" evidence="5">
    <location>
        <begin position="385"/>
        <end position="467"/>
    </location>
</feature>
<dbReference type="Gene3D" id="2.120.10.30">
    <property type="entry name" value="TolB, C-terminal domain"/>
    <property type="match status" value="1"/>
</dbReference>
<evidence type="ECO:0000259" key="5">
    <source>
        <dbReference type="PROSITE" id="PS51007"/>
    </source>
</evidence>
<keyword evidence="7" id="KW-1185">Reference proteome</keyword>
<accession>A0ABP8M950</accession>
<dbReference type="SUPFAM" id="SSF46626">
    <property type="entry name" value="Cytochrome c"/>
    <property type="match status" value="1"/>
</dbReference>
<evidence type="ECO:0000256" key="3">
    <source>
        <dbReference type="ARBA" id="ARBA00023004"/>
    </source>
</evidence>
<protein>
    <recommendedName>
        <fullName evidence="5">Cytochrome c domain-containing protein</fullName>
    </recommendedName>
</protein>
<dbReference type="InterPro" id="IPR009056">
    <property type="entry name" value="Cyt_c-like_dom"/>
</dbReference>
<proteinExistence type="predicted"/>
<evidence type="ECO:0000256" key="1">
    <source>
        <dbReference type="ARBA" id="ARBA00022617"/>
    </source>
</evidence>
<keyword evidence="3 4" id="KW-0408">Iron</keyword>
<dbReference type="InterPro" id="IPR012938">
    <property type="entry name" value="Glc/Sorbosone_DH"/>
</dbReference>
<organism evidence="6 7">
    <name type="scientific">Ravibacter arvi</name>
    <dbReference type="NCBI Taxonomy" id="2051041"/>
    <lineage>
        <taxon>Bacteria</taxon>
        <taxon>Pseudomonadati</taxon>
        <taxon>Bacteroidota</taxon>
        <taxon>Cytophagia</taxon>
        <taxon>Cytophagales</taxon>
        <taxon>Spirosomataceae</taxon>
        <taxon>Ravibacter</taxon>
    </lineage>
</organism>
<dbReference type="SUPFAM" id="SSF50952">
    <property type="entry name" value="Soluble quinoprotein glucose dehydrogenase"/>
    <property type="match status" value="1"/>
</dbReference>
<evidence type="ECO:0000313" key="7">
    <source>
        <dbReference type="Proteomes" id="UP001501508"/>
    </source>
</evidence>
<name>A0ABP8M950_9BACT</name>
<dbReference type="PROSITE" id="PS51007">
    <property type="entry name" value="CYTC"/>
    <property type="match status" value="1"/>
</dbReference>
<evidence type="ECO:0000256" key="4">
    <source>
        <dbReference type="PROSITE-ProRule" id="PRU00433"/>
    </source>
</evidence>
<keyword evidence="1 4" id="KW-0349">Heme</keyword>
<gene>
    <name evidence="6" type="ORF">GCM10023091_40360</name>
</gene>
<dbReference type="Pfam" id="PF07995">
    <property type="entry name" value="GSDH"/>
    <property type="match status" value="1"/>
</dbReference>
<dbReference type="InterPro" id="IPR011041">
    <property type="entry name" value="Quinoprot_gluc/sorb_DH_b-prop"/>
</dbReference>
<dbReference type="Gene3D" id="1.10.760.10">
    <property type="entry name" value="Cytochrome c-like domain"/>
    <property type="match status" value="1"/>
</dbReference>
<dbReference type="Proteomes" id="UP001501508">
    <property type="component" value="Unassembled WGS sequence"/>
</dbReference>
<dbReference type="InterPro" id="IPR011042">
    <property type="entry name" value="6-blade_b-propeller_TolB-like"/>
</dbReference>
<sequence>MAVRPGFEAGLPGAAAKGDTVDLETSRVVISSVAEKQNAIWDLAWGPDNWIWFTDQDGKLSRLNPETGEIKLLLQVKGYFRKRVGLMTFVLHPDWKKFKQVFVNYSHIDSDSVITAKLVRYNYRNGALTDPELLMEIPGYQGHNGARLVISADRKLLWATGDIVQEKKVLDPAYPNGKVLRLNLDGSIPADNPFPGSPVWCMGFRVPQGLVYTAKGNLFVAEHGDATDDEVNLLTRGGNYGWPYIAGTCDLPKEEAYCRDNHTIFPVKSWTPTIAPAGMDYYNGNISEWKNALLLTTLKTQSLRVLHLDASGTQIVSEDILFSKKFGRLRDVCVSPAGDVYIGTSNRDWNPPANFPLATDDKIIKIRRIGKVPAKDRKKAIAGENTTESGATIYASYCESCHKPDGRGVPGSFPSLVGSAKLSRSKEGFLSMVLNGGQAATGEAMPAFTFLSDRQLASLASYVRQQFAPELPELKESDFKAFRK</sequence>